<comment type="catalytic activity">
    <reaction evidence="1">
        <text>alpha-D-glucose 6-phosphate = beta-D-glucose 6-phosphate</text>
        <dbReference type="Rhea" id="RHEA:16249"/>
        <dbReference type="ChEBI" id="CHEBI:58225"/>
        <dbReference type="ChEBI" id="CHEBI:58247"/>
        <dbReference type="EC" id="5.1.3.15"/>
    </reaction>
</comment>
<dbReference type="AlphaFoldDB" id="A0A5B7ZQQ7"/>
<dbReference type="EC" id="5.1.3.15" evidence="4"/>
<dbReference type="PANTHER" id="PTHR11122">
    <property type="entry name" value="APOSPORY-ASSOCIATED PROTEIN C-RELATED"/>
    <property type="match status" value="1"/>
</dbReference>
<dbReference type="PIRSF" id="PIRSF016020">
    <property type="entry name" value="PHexose_mutarotase"/>
    <property type="match status" value="1"/>
</dbReference>
<proteinExistence type="inferred from homology"/>
<dbReference type="SUPFAM" id="SSF74650">
    <property type="entry name" value="Galactose mutarotase-like"/>
    <property type="match status" value="1"/>
</dbReference>
<dbReference type="GO" id="GO:0005975">
    <property type="term" value="P:carbohydrate metabolic process"/>
    <property type="evidence" value="ECO:0007669"/>
    <property type="project" value="InterPro"/>
</dbReference>
<keyword evidence="7" id="KW-1185">Reference proteome</keyword>
<gene>
    <name evidence="6" type="ORF">FHQ07_07495</name>
</gene>
<dbReference type="EMBL" id="CP040871">
    <property type="protein sequence ID" value="QDA57167.1"/>
    <property type="molecule type" value="Genomic_DNA"/>
</dbReference>
<dbReference type="PANTHER" id="PTHR11122:SF13">
    <property type="entry name" value="GLUCOSE-6-PHOSPHATE 1-EPIMERASE"/>
    <property type="match status" value="1"/>
</dbReference>
<evidence type="ECO:0000256" key="5">
    <source>
        <dbReference type="PIRSR" id="PIRSR016020-1"/>
    </source>
</evidence>
<organism evidence="6 7">
    <name type="scientific">Thermomonas aquatica</name>
    <dbReference type="NCBI Taxonomy" id="2202149"/>
    <lineage>
        <taxon>Bacteria</taxon>
        <taxon>Pseudomonadati</taxon>
        <taxon>Pseudomonadota</taxon>
        <taxon>Gammaproteobacteria</taxon>
        <taxon>Lysobacterales</taxon>
        <taxon>Lysobacteraceae</taxon>
        <taxon>Thermomonas</taxon>
    </lineage>
</organism>
<dbReference type="OrthoDB" id="9772911at2"/>
<evidence type="ECO:0000256" key="4">
    <source>
        <dbReference type="PIRNR" id="PIRNR016020"/>
    </source>
</evidence>
<dbReference type="InterPro" id="IPR025532">
    <property type="entry name" value="G6P_1-epimerase"/>
</dbReference>
<dbReference type="InterPro" id="IPR014718">
    <property type="entry name" value="GH-type_carb-bd"/>
</dbReference>
<comment type="similarity">
    <text evidence="2 4">Belongs to the glucose-6-phosphate 1-epimerase family.</text>
</comment>
<reference evidence="6 7" key="1">
    <citation type="submission" date="2019-06" db="EMBL/GenBank/DDBJ databases">
        <title>Thermomonas aquatica sp. nov., isolated from an industrial wastewater treatment plant.</title>
        <authorList>
            <person name="Jeon J.H."/>
            <person name="Park D.-S."/>
        </authorList>
    </citation>
    <scope>NUCLEOTIDE SEQUENCE [LARGE SCALE GENOMIC DNA]</scope>
    <source>
        <strain evidence="6 7">SY21</strain>
    </source>
</reference>
<sequence>MHAEPTEYRSLPCIRIDAEGATALVALHGAHVLSWRPADGRERLFLSERAVFDGRAAIRGGIPVIFPQFGERGALARHGFARATAWRYAGIEGGGAVFELSGDGGDPAWPHPFRARLRIALAATTLALALEIENTGDDAFAFSAALHTYLRVDEIAAVAIEGLHGCDFEDSANGGSLHRQHDHDVRFDDETDRIYSDVVAPLALVEGERRLAIEQDGFADAIVWNPGQRLGARIGDLAADDWRRFACVEAGQVLQPVVLAPGESWRGRQLLG</sequence>
<name>A0A5B7ZQQ7_9GAMM</name>
<evidence type="ECO:0000256" key="1">
    <source>
        <dbReference type="ARBA" id="ARBA00001096"/>
    </source>
</evidence>
<keyword evidence="3 4" id="KW-0413">Isomerase</keyword>
<accession>A0A5B7ZQQ7</accession>
<evidence type="ECO:0000256" key="2">
    <source>
        <dbReference type="ARBA" id="ARBA00005866"/>
    </source>
</evidence>
<feature type="active site" evidence="5">
    <location>
        <position position="147"/>
    </location>
</feature>
<dbReference type="Gene3D" id="2.70.98.10">
    <property type="match status" value="1"/>
</dbReference>
<dbReference type="GO" id="GO:0047938">
    <property type="term" value="F:glucose-6-phosphate 1-epimerase activity"/>
    <property type="evidence" value="ECO:0007669"/>
    <property type="project" value="UniProtKB-UniRule"/>
</dbReference>
<evidence type="ECO:0000313" key="7">
    <source>
        <dbReference type="Proteomes" id="UP000308149"/>
    </source>
</evidence>
<dbReference type="RefSeq" id="WP_139716219.1">
    <property type="nucleotide sequence ID" value="NZ_CP040871.1"/>
</dbReference>
<dbReference type="Pfam" id="PF01263">
    <property type="entry name" value="Aldose_epim"/>
    <property type="match status" value="1"/>
</dbReference>
<dbReference type="KEGG" id="thes:FHQ07_07495"/>
<dbReference type="InterPro" id="IPR011013">
    <property type="entry name" value="Gal_mutarotase_sf_dom"/>
</dbReference>
<dbReference type="InterPro" id="IPR008183">
    <property type="entry name" value="Aldose_1/G6P_1-epimerase"/>
</dbReference>
<evidence type="ECO:0000256" key="3">
    <source>
        <dbReference type="ARBA" id="ARBA00023235"/>
    </source>
</evidence>
<dbReference type="GO" id="GO:0030246">
    <property type="term" value="F:carbohydrate binding"/>
    <property type="evidence" value="ECO:0007669"/>
    <property type="project" value="UniProtKB-UniRule"/>
</dbReference>
<dbReference type="Proteomes" id="UP000308149">
    <property type="component" value="Chromosome"/>
</dbReference>
<protein>
    <recommendedName>
        <fullName evidence="4">Putative glucose-6-phosphate 1-epimerase</fullName>
        <ecNumber evidence="4">5.1.3.15</ecNumber>
    </recommendedName>
</protein>
<evidence type="ECO:0000313" key="6">
    <source>
        <dbReference type="EMBL" id="QDA57167.1"/>
    </source>
</evidence>
<feature type="active site" evidence="5">
    <location>
        <position position="249"/>
    </location>
</feature>
<dbReference type="GO" id="GO:0005737">
    <property type="term" value="C:cytoplasm"/>
    <property type="evidence" value="ECO:0007669"/>
    <property type="project" value="TreeGrafter"/>
</dbReference>
<dbReference type="CDD" id="cd09020">
    <property type="entry name" value="D-hex-6-P-epi_like"/>
    <property type="match status" value="1"/>
</dbReference>